<evidence type="ECO:0000256" key="5">
    <source>
        <dbReference type="ARBA" id="ARBA00022989"/>
    </source>
</evidence>
<gene>
    <name evidence="9" type="ORF">ACGFYS_28385</name>
</gene>
<dbReference type="PANTHER" id="PTHR23517:SF2">
    <property type="entry name" value="MULTIDRUG RESISTANCE PROTEIN MDTH"/>
    <property type="match status" value="1"/>
</dbReference>
<sequence length="424" mass="44076">MRFQPLTRARSSFVATFGGLPSGFWWLWTAQLINRACGFVMPLLAFYITEELDRSAAFAGTVVAGIGVGSLVAGPFGGALGDRFGHKPTLVGALGATSVSMIALAYARSPWALLVGAFVVGVTNNATRPAHNALIADVIPGKDQVRAYSLNFWAINVGYSIAMLSVGLVSLTGYTALFWLNGATTLMGAVMIATRVPGRAGTTAPTGAEESEGFGAVLRDRSFVAFVGAQFLVLTILLQSESGLPIAMGQDGFSPSTYGQVAALNGIVIVAVQLPLTRLYKRFPESWVLAGSSALIGVGYSVLLFGHTAWIYAASIVVWTLGEIGNTPTSFALVARISPAHLRGRYQGLYQVAWTGSAVVAPLVGGWVIHTWGAAPLWAGCLAVAVAAAGAQLVIGKHLTRRAAAAEAADRPEPAKAAPASEAG</sequence>
<feature type="domain" description="Major facilitator superfamily (MFS) profile" evidence="8">
    <location>
        <begin position="11"/>
        <end position="402"/>
    </location>
</feature>
<keyword evidence="4 7" id="KW-0812">Transmembrane</keyword>
<evidence type="ECO:0000256" key="7">
    <source>
        <dbReference type="SAM" id="Phobius"/>
    </source>
</evidence>
<proteinExistence type="predicted"/>
<accession>A0ABW7BZB2</accession>
<dbReference type="Proteomes" id="UP001604282">
    <property type="component" value="Unassembled WGS sequence"/>
</dbReference>
<feature type="transmembrane region" description="Helical" evidence="7">
    <location>
        <begin position="222"/>
        <end position="238"/>
    </location>
</feature>
<dbReference type="InterPro" id="IPR050171">
    <property type="entry name" value="MFS_Transporters"/>
</dbReference>
<evidence type="ECO:0000256" key="3">
    <source>
        <dbReference type="ARBA" id="ARBA00022475"/>
    </source>
</evidence>
<keyword evidence="2" id="KW-0813">Transport</keyword>
<dbReference type="RefSeq" id="WP_189851703.1">
    <property type="nucleotide sequence ID" value="NZ_BMVV01000018.1"/>
</dbReference>
<organism evidence="9 10">
    <name type="scientific">Streptomyces omiyaensis</name>
    <dbReference type="NCBI Taxonomy" id="68247"/>
    <lineage>
        <taxon>Bacteria</taxon>
        <taxon>Bacillati</taxon>
        <taxon>Actinomycetota</taxon>
        <taxon>Actinomycetes</taxon>
        <taxon>Kitasatosporales</taxon>
        <taxon>Streptomycetaceae</taxon>
        <taxon>Streptomyces</taxon>
    </lineage>
</organism>
<keyword evidence="10" id="KW-1185">Reference proteome</keyword>
<feature type="transmembrane region" description="Helical" evidence="7">
    <location>
        <begin position="89"/>
        <end position="107"/>
    </location>
</feature>
<evidence type="ECO:0000256" key="1">
    <source>
        <dbReference type="ARBA" id="ARBA00004651"/>
    </source>
</evidence>
<keyword evidence="3" id="KW-1003">Cell membrane</keyword>
<dbReference type="InterPro" id="IPR020846">
    <property type="entry name" value="MFS_dom"/>
</dbReference>
<feature type="transmembrane region" description="Helical" evidence="7">
    <location>
        <begin position="375"/>
        <end position="395"/>
    </location>
</feature>
<feature type="transmembrane region" description="Helical" evidence="7">
    <location>
        <begin position="56"/>
        <end position="77"/>
    </location>
</feature>
<evidence type="ECO:0000259" key="8">
    <source>
        <dbReference type="PROSITE" id="PS50850"/>
    </source>
</evidence>
<evidence type="ECO:0000313" key="9">
    <source>
        <dbReference type="EMBL" id="MFG3192854.1"/>
    </source>
</evidence>
<feature type="transmembrane region" description="Helical" evidence="7">
    <location>
        <begin position="258"/>
        <end position="276"/>
    </location>
</feature>
<dbReference type="SUPFAM" id="SSF103473">
    <property type="entry name" value="MFS general substrate transporter"/>
    <property type="match status" value="1"/>
</dbReference>
<evidence type="ECO:0000313" key="10">
    <source>
        <dbReference type="Proteomes" id="UP001604282"/>
    </source>
</evidence>
<comment type="subcellular location">
    <subcellularLocation>
        <location evidence="1">Cell membrane</location>
        <topology evidence="1">Multi-pass membrane protein</topology>
    </subcellularLocation>
</comment>
<protein>
    <submittedName>
        <fullName evidence="9">MDR family MFS transporter</fullName>
    </submittedName>
</protein>
<reference evidence="9 10" key="1">
    <citation type="submission" date="2024-10" db="EMBL/GenBank/DDBJ databases">
        <title>The Natural Products Discovery Center: Release of the First 8490 Sequenced Strains for Exploring Actinobacteria Biosynthetic Diversity.</title>
        <authorList>
            <person name="Kalkreuter E."/>
            <person name="Kautsar S.A."/>
            <person name="Yang D."/>
            <person name="Bader C.D."/>
            <person name="Teijaro C.N."/>
            <person name="Fluegel L."/>
            <person name="Davis C.M."/>
            <person name="Simpson J.R."/>
            <person name="Lauterbach L."/>
            <person name="Steele A.D."/>
            <person name="Gui C."/>
            <person name="Meng S."/>
            <person name="Li G."/>
            <person name="Viehrig K."/>
            <person name="Ye F."/>
            <person name="Su P."/>
            <person name="Kiefer A.F."/>
            <person name="Nichols A."/>
            <person name="Cepeda A.J."/>
            <person name="Yan W."/>
            <person name="Fan B."/>
            <person name="Jiang Y."/>
            <person name="Adhikari A."/>
            <person name="Zheng C.-J."/>
            <person name="Schuster L."/>
            <person name="Cowan T.M."/>
            <person name="Smanski M.J."/>
            <person name="Chevrette M.G."/>
            <person name="De Carvalho L.P.S."/>
            <person name="Shen B."/>
        </authorList>
    </citation>
    <scope>NUCLEOTIDE SEQUENCE [LARGE SCALE GENOMIC DNA]</scope>
    <source>
        <strain evidence="9 10">NPDC048229</strain>
    </source>
</reference>
<name>A0ABW7BZB2_9ACTN</name>
<evidence type="ECO:0000256" key="6">
    <source>
        <dbReference type="ARBA" id="ARBA00023136"/>
    </source>
</evidence>
<comment type="caution">
    <text evidence="9">The sequence shown here is derived from an EMBL/GenBank/DDBJ whole genome shotgun (WGS) entry which is preliminary data.</text>
</comment>
<dbReference type="EMBL" id="JBICZW010000023">
    <property type="protein sequence ID" value="MFG3192854.1"/>
    <property type="molecule type" value="Genomic_DNA"/>
</dbReference>
<feature type="transmembrane region" description="Helical" evidence="7">
    <location>
        <begin position="288"/>
        <end position="310"/>
    </location>
</feature>
<feature type="transmembrane region" description="Helical" evidence="7">
    <location>
        <begin position="349"/>
        <end position="369"/>
    </location>
</feature>
<dbReference type="PROSITE" id="PS50850">
    <property type="entry name" value="MFS"/>
    <property type="match status" value="1"/>
</dbReference>
<keyword evidence="6 7" id="KW-0472">Membrane</keyword>
<dbReference type="Gene3D" id="1.20.1250.20">
    <property type="entry name" value="MFS general substrate transporter like domains"/>
    <property type="match status" value="1"/>
</dbReference>
<dbReference type="Pfam" id="PF07690">
    <property type="entry name" value="MFS_1"/>
    <property type="match status" value="2"/>
</dbReference>
<keyword evidence="5 7" id="KW-1133">Transmembrane helix</keyword>
<dbReference type="InterPro" id="IPR011701">
    <property type="entry name" value="MFS"/>
</dbReference>
<evidence type="ECO:0000256" key="2">
    <source>
        <dbReference type="ARBA" id="ARBA00022448"/>
    </source>
</evidence>
<feature type="transmembrane region" description="Helical" evidence="7">
    <location>
        <begin position="316"/>
        <end position="337"/>
    </location>
</feature>
<dbReference type="InterPro" id="IPR036259">
    <property type="entry name" value="MFS_trans_sf"/>
</dbReference>
<evidence type="ECO:0000256" key="4">
    <source>
        <dbReference type="ARBA" id="ARBA00022692"/>
    </source>
</evidence>
<dbReference type="CDD" id="cd17329">
    <property type="entry name" value="MFS_MdtH_MDR_like"/>
    <property type="match status" value="1"/>
</dbReference>
<dbReference type="PANTHER" id="PTHR23517">
    <property type="entry name" value="RESISTANCE PROTEIN MDTM, PUTATIVE-RELATED-RELATED"/>
    <property type="match status" value="1"/>
</dbReference>